<evidence type="ECO:0000259" key="3">
    <source>
        <dbReference type="Pfam" id="PF01464"/>
    </source>
</evidence>
<organism evidence="4 5">
    <name type="scientific">Serratia oryzae</name>
    <dbReference type="NCBI Taxonomy" id="2034155"/>
    <lineage>
        <taxon>Bacteria</taxon>
        <taxon>Pseudomonadati</taxon>
        <taxon>Pseudomonadota</taxon>
        <taxon>Gammaproteobacteria</taxon>
        <taxon>Enterobacterales</taxon>
        <taxon>Yersiniaceae</taxon>
        <taxon>Serratia</taxon>
    </lineage>
</organism>
<feature type="compositionally biased region" description="Gly residues" evidence="2">
    <location>
        <begin position="48"/>
        <end position="66"/>
    </location>
</feature>
<dbReference type="PANTHER" id="PTHR37423:SF2">
    <property type="entry name" value="MEMBRANE-BOUND LYTIC MUREIN TRANSGLYCOSYLASE C"/>
    <property type="match status" value="1"/>
</dbReference>
<sequence>MSENIPVITIPVDNEQLKEALSLFEKLNAAAGKFNSKYGSPLDTGVGRGWGGTPPGGVGGGAGGDCGDSRRGGNKDKGFLNNVNKLANAAEKSFDQVNKTLDKTVSKLKGLFESAISWGLKMALLGTGSAFGYNMIAKNAGQQLMTAQGNKMTTGQMQAAKNVYGNRFSGVDNLIQGLNSANSDVSSPYRPGLMSLGLNPLDSPGKNLPLLIQKLSDLAASDNGSGMAYSRINALKLGGMVSQSELNQYGANSDIISGINRRYEATSHQLEMSEKTGRSYQSLNTTFDTTTDRMFNSFKTALATLNEPIEKLSKTFSDAVDSFLSGPNGKAVFDTLADGVKSFSAWISKPGFQKDLGEFSRAVTEIVKAIGRGIMWIYSWLPGGEQKEGESDAEYQARKQKERSDELARAQSGSSFNSAASATATTLAVPAREGSGNGGFWGGVKAVGQTVGGIVGTIGKNMLPDLDERWKAGGWQNYQSTQEPVQHAQAARRSRGGDGLPSNLLNVVEQVESGGNRFAVSKAGAMGPFQFMPGTAKDMGLRGGEVFDRDKAEAAARRYFQMLFKRYDGDVAKAIAAYNWGMGNVDKHGLTSLPKETYNYLRKILPQIGEADSLSRITMRGTQQAQVATQSRMVIDVALNQAPGSDINAQLRSNIPPPINIPF</sequence>
<dbReference type="PANTHER" id="PTHR37423">
    <property type="entry name" value="SOLUBLE LYTIC MUREIN TRANSGLYCOSYLASE-RELATED"/>
    <property type="match status" value="1"/>
</dbReference>
<comment type="similarity">
    <text evidence="1">Belongs to the transglycosylase Slt family.</text>
</comment>
<dbReference type="InterPro" id="IPR008258">
    <property type="entry name" value="Transglycosylase_SLT_dom_1"/>
</dbReference>
<feature type="region of interest" description="Disordered" evidence="2">
    <location>
        <begin position="389"/>
        <end position="415"/>
    </location>
</feature>
<evidence type="ECO:0000256" key="1">
    <source>
        <dbReference type="ARBA" id="ARBA00007734"/>
    </source>
</evidence>
<comment type="caution">
    <text evidence="4">The sequence shown here is derived from an EMBL/GenBank/DDBJ whole genome shotgun (WGS) entry which is preliminary data.</text>
</comment>
<reference evidence="4 5" key="1">
    <citation type="submission" date="2016-11" db="EMBL/GenBank/DDBJ databases">
        <title>Rahnella oryzae sp. nov., isolated from rice root.</title>
        <authorList>
            <person name="Zhang X.-X."/>
            <person name="Zhang J."/>
        </authorList>
    </citation>
    <scope>NUCLEOTIDE SEQUENCE [LARGE SCALE GENOMIC DNA]</scope>
    <source>
        <strain evidence="4 5">J11-6</strain>
    </source>
</reference>
<evidence type="ECO:0000256" key="2">
    <source>
        <dbReference type="SAM" id="MobiDB-lite"/>
    </source>
</evidence>
<dbReference type="STRING" id="2034155.BMI79_00855"/>
<feature type="compositionally biased region" description="Basic and acidic residues" evidence="2">
    <location>
        <begin position="389"/>
        <end position="408"/>
    </location>
</feature>
<feature type="domain" description="Transglycosylase SLT" evidence="3">
    <location>
        <begin position="498"/>
        <end position="591"/>
    </location>
</feature>
<name>A0A1S8CNR7_9GAMM</name>
<evidence type="ECO:0000313" key="4">
    <source>
        <dbReference type="EMBL" id="OMQ26909.1"/>
    </source>
</evidence>
<dbReference type="Proteomes" id="UP000216021">
    <property type="component" value="Unassembled WGS sequence"/>
</dbReference>
<dbReference type="CDD" id="cd00254">
    <property type="entry name" value="LT-like"/>
    <property type="match status" value="1"/>
</dbReference>
<proteinExistence type="inferred from homology"/>
<evidence type="ECO:0000313" key="5">
    <source>
        <dbReference type="Proteomes" id="UP000216021"/>
    </source>
</evidence>
<dbReference type="SUPFAM" id="SSF53955">
    <property type="entry name" value="Lysozyme-like"/>
    <property type="match status" value="1"/>
</dbReference>
<keyword evidence="5" id="KW-1185">Reference proteome</keyword>
<gene>
    <name evidence="4" type="ORF">BMI79_00855</name>
</gene>
<feature type="region of interest" description="Disordered" evidence="2">
    <location>
        <begin position="48"/>
        <end position="74"/>
    </location>
</feature>
<protein>
    <recommendedName>
        <fullName evidence="3">Transglycosylase SLT domain-containing protein</fullName>
    </recommendedName>
</protein>
<dbReference type="InterPro" id="IPR023346">
    <property type="entry name" value="Lysozyme-like_dom_sf"/>
</dbReference>
<dbReference type="Gene3D" id="1.10.530.10">
    <property type="match status" value="1"/>
</dbReference>
<accession>A0A1S8CNR7</accession>
<dbReference type="EMBL" id="MOXD01000001">
    <property type="protein sequence ID" value="OMQ26909.1"/>
    <property type="molecule type" value="Genomic_DNA"/>
</dbReference>
<dbReference type="OrthoDB" id="8019720at2"/>
<dbReference type="Pfam" id="PF01464">
    <property type="entry name" value="SLT"/>
    <property type="match status" value="1"/>
</dbReference>
<dbReference type="RefSeq" id="WP_076939954.1">
    <property type="nucleotide sequence ID" value="NZ_MOXD01000001.1"/>
</dbReference>
<dbReference type="AlphaFoldDB" id="A0A1S8CNR7"/>